<keyword evidence="3" id="KW-1185">Reference proteome</keyword>
<reference evidence="3" key="1">
    <citation type="journal article" date="2013" name="Nature">
        <title>Draft genome of the wheat A-genome progenitor Triticum urartu.</title>
        <authorList>
            <person name="Ling H.Q."/>
            <person name="Zhao S."/>
            <person name="Liu D."/>
            <person name="Wang J."/>
            <person name="Sun H."/>
            <person name="Zhang C."/>
            <person name="Fan H."/>
            <person name="Li D."/>
            <person name="Dong L."/>
            <person name="Tao Y."/>
            <person name="Gao C."/>
            <person name="Wu H."/>
            <person name="Li Y."/>
            <person name="Cui Y."/>
            <person name="Guo X."/>
            <person name="Zheng S."/>
            <person name="Wang B."/>
            <person name="Yu K."/>
            <person name="Liang Q."/>
            <person name="Yang W."/>
            <person name="Lou X."/>
            <person name="Chen J."/>
            <person name="Feng M."/>
            <person name="Jian J."/>
            <person name="Zhang X."/>
            <person name="Luo G."/>
            <person name="Jiang Y."/>
            <person name="Liu J."/>
            <person name="Wang Z."/>
            <person name="Sha Y."/>
            <person name="Zhang B."/>
            <person name="Wu H."/>
            <person name="Tang D."/>
            <person name="Shen Q."/>
            <person name="Xue P."/>
            <person name="Zou S."/>
            <person name="Wang X."/>
            <person name="Liu X."/>
            <person name="Wang F."/>
            <person name="Yang Y."/>
            <person name="An X."/>
            <person name="Dong Z."/>
            <person name="Zhang K."/>
            <person name="Zhang X."/>
            <person name="Luo M.C."/>
            <person name="Dvorak J."/>
            <person name="Tong Y."/>
            <person name="Wang J."/>
            <person name="Yang H."/>
            <person name="Li Z."/>
            <person name="Wang D."/>
            <person name="Zhang A."/>
            <person name="Wang J."/>
        </authorList>
    </citation>
    <scope>NUCLEOTIDE SEQUENCE</scope>
    <source>
        <strain evidence="3">cv. G1812</strain>
    </source>
</reference>
<dbReference type="AlphaFoldDB" id="A0A8R7QEX2"/>
<reference evidence="2" key="2">
    <citation type="submission" date="2018-03" db="EMBL/GenBank/DDBJ databases">
        <title>The Triticum urartu genome reveals the dynamic nature of wheat genome evolution.</title>
        <authorList>
            <person name="Ling H."/>
            <person name="Ma B."/>
            <person name="Shi X."/>
            <person name="Liu H."/>
            <person name="Dong L."/>
            <person name="Sun H."/>
            <person name="Cao Y."/>
            <person name="Gao Q."/>
            <person name="Zheng S."/>
            <person name="Li Y."/>
            <person name="Yu Y."/>
            <person name="Du H."/>
            <person name="Qi M."/>
            <person name="Li Y."/>
            <person name="Yu H."/>
            <person name="Cui Y."/>
            <person name="Wang N."/>
            <person name="Chen C."/>
            <person name="Wu H."/>
            <person name="Zhao Y."/>
            <person name="Zhang J."/>
            <person name="Li Y."/>
            <person name="Zhou W."/>
            <person name="Zhang B."/>
            <person name="Hu W."/>
            <person name="Eijk M."/>
            <person name="Tang J."/>
            <person name="Witsenboer H."/>
            <person name="Zhao S."/>
            <person name="Li Z."/>
            <person name="Zhang A."/>
            <person name="Wang D."/>
            <person name="Liang C."/>
        </authorList>
    </citation>
    <scope>NUCLEOTIDE SEQUENCE [LARGE SCALE GENOMIC DNA]</scope>
    <source>
        <strain evidence="2">cv. G1812</strain>
    </source>
</reference>
<proteinExistence type="predicted"/>
<evidence type="ECO:0000256" key="1">
    <source>
        <dbReference type="SAM" id="MobiDB-lite"/>
    </source>
</evidence>
<accession>A0A8R7QEX2</accession>
<dbReference type="Gramene" id="TuG1812G0500001218.01.T01">
    <property type="protein sequence ID" value="TuG1812G0500001218.01.T01"/>
    <property type="gene ID" value="TuG1812G0500001218.01"/>
</dbReference>
<evidence type="ECO:0000313" key="2">
    <source>
        <dbReference type="EnsemblPlants" id="TuG1812G0500001218.01.T01"/>
    </source>
</evidence>
<dbReference type="Proteomes" id="UP000015106">
    <property type="component" value="Chromosome 5"/>
</dbReference>
<organism evidence="2 3">
    <name type="scientific">Triticum urartu</name>
    <name type="common">Red wild einkorn</name>
    <name type="synonym">Crithodium urartu</name>
    <dbReference type="NCBI Taxonomy" id="4572"/>
    <lineage>
        <taxon>Eukaryota</taxon>
        <taxon>Viridiplantae</taxon>
        <taxon>Streptophyta</taxon>
        <taxon>Embryophyta</taxon>
        <taxon>Tracheophyta</taxon>
        <taxon>Spermatophyta</taxon>
        <taxon>Magnoliopsida</taxon>
        <taxon>Liliopsida</taxon>
        <taxon>Poales</taxon>
        <taxon>Poaceae</taxon>
        <taxon>BOP clade</taxon>
        <taxon>Pooideae</taxon>
        <taxon>Triticodae</taxon>
        <taxon>Triticeae</taxon>
        <taxon>Triticinae</taxon>
        <taxon>Triticum</taxon>
    </lineage>
</organism>
<sequence length="217" mass="24109">MPILFPFHFQSPSLNLFQSFPIQFFLPNLITPNLDLEGCLPFIPARPLYQPWKRGGREDGSAVAALGPGGKALGGAREWAVWRRSWPSWSRQSCSWHACSRPSGSTDSRPAPLHAHGHGHSSHPRLRRRPTAPRALIQYLCLSGLRERLRLGQQPAAGGEASRLLGRAGQQRQGPALVRLWDPEVPLQGSAEGYQKLHNDSGPWIIWSCVQGCNGYW</sequence>
<dbReference type="EnsemblPlants" id="TuG1812G0500001218.01.T01">
    <property type="protein sequence ID" value="TuG1812G0500001218.01.T01"/>
    <property type="gene ID" value="TuG1812G0500001218.01"/>
</dbReference>
<evidence type="ECO:0000313" key="3">
    <source>
        <dbReference type="Proteomes" id="UP000015106"/>
    </source>
</evidence>
<feature type="compositionally biased region" description="Basic residues" evidence="1">
    <location>
        <begin position="115"/>
        <end position="128"/>
    </location>
</feature>
<protein>
    <submittedName>
        <fullName evidence="2">Uncharacterized protein</fullName>
    </submittedName>
</protein>
<name>A0A8R7QEX2_TRIUA</name>
<reference evidence="2" key="3">
    <citation type="submission" date="2022-06" db="UniProtKB">
        <authorList>
            <consortium name="EnsemblPlants"/>
        </authorList>
    </citation>
    <scope>IDENTIFICATION</scope>
</reference>
<feature type="region of interest" description="Disordered" evidence="1">
    <location>
        <begin position="105"/>
        <end position="128"/>
    </location>
</feature>